<dbReference type="InterPro" id="IPR001647">
    <property type="entry name" value="HTH_TetR"/>
</dbReference>
<proteinExistence type="predicted"/>
<sequence length="206" mass="21420">MTPVAGPSCPGEIVALVERHRRATRLAVQRAAADLFEEHGCEAVSFEQVAAAAGISTSALRRYCDTAEDAATCHLVTAAGDLADAVSRRRGASLLWAVHEGVQEVFATVEAPALDLRRMIVVCLDQPPLTRRWLAAGREGQLRLAEVIAGRSSGPGTAAAEAQAGAVMAAVLTASEHWALDGGSLPGHLADCFSAIEVLDVPFGSA</sequence>
<organism evidence="4 5">
    <name type="scientific">Quadrisphaera setariae</name>
    <dbReference type="NCBI Taxonomy" id="2593304"/>
    <lineage>
        <taxon>Bacteria</taxon>
        <taxon>Bacillati</taxon>
        <taxon>Actinomycetota</taxon>
        <taxon>Actinomycetes</taxon>
        <taxon>Kineosporiales</taxon>
        <taxon>Kineosporiaceae</taxon>
        <taxon>Quadrisphaera</taxon>
    </lineage>
</organism>
<evidence type="ECO:0000259" key="3">
    <source>
        <dbReference type="PROSITE" id="PS50977"/>
    </source>
</evidence>
<dbReference type="EMBL" id="VKAC01000001">
    <property type="protein sequence ID" value="TXR58082.1"/>
    <property type="molecule type" value="Genomic_DNA"/>
</dbReference>
<evidence type="ECO:0000313" key="4">
    <source>
        <dbReference type="EMBL" id="TXR58082.1"/>
    </source>
</evidence>
<dbReference type="Proteomes" id="UP000321234">
    <property type="component" value="Unassembled WGS sequence"/>
</dbReference>
<protein>
    <submittedName>
        <fullName evidence="4">TetR family transcriptional regulator</fullName>
    </submittedName>
</protein>
<comment type="caution">
    <text evidence="4">The sequence shown here is derived from an EMBL/GenBank/DDBJ whole genome shotgun (WGS) entry which is preliminary data.</text>
</comment>
<reference evidence="4 5" key="1">
    <citation type="submission" date="2019-07" db="EMBL/GenBank/DDBJ databases">
        <title>Quadrisphaera sp. strain DD2A genome sequencing and assembly.</title>
        <authorList>
            <person name="Kim I."/>
        </authorList>
    </citation>
    <scope>NUCLEOTIDE SEQUENCE [LARGE SCALE GENOMIC DNA]</scope>
    <source>
        <strain evidence="4 5">DD2A</strain>
    </source>
</reference>
<dbReference type="AlphaFoldDB" id="A0A5C8ZJM9"/>
<dbReference type="OrthoDB" id="3787664at2"/>
<keyword evidence="5" id="KW-1185">Reference proteome</keyword>
<gene>
    <name evidence="4" type="ORF">FMM08_02435</name>
</gene>
<feature type="DNA-binding region" description="H-T-H motif" evidence="2">
    <location>
        <begin position="45"/>
        <end position="64"/>
    </location>
</feature>
<accession>A0A5C8ZJM9</accession>
<evidence type="ECO:0000256" key="1">
    <source>
        <dbReference type="ARBA" id="ARBA00023125"/>
    </source>
</evidence>
<dbReference type="PROSITE" id="PS50977">
    <property type="entry name" value="HTH_TETR_2"/>
    <property type="match status" value="1"/>
</dbReference>
<feature type="domain" description="HTH tetR-type" evidence="3">
    <location>
        <begin position="22"/>
        <end position="82"/>
    </location>
</feature>
<keyword evidence="1 2" id="KW-0238">DNA-binding</keyword>
<dbReference type="SUPFAM" id="SSF46689">
    <property type="entry name" value="Homeodomain-like"/>
    <property type="match status" value="1"/>
</dbReference>
<dbReference type="GO" id="GO:0003677">
    <property type="term" value="F:DNA binding"/>
    <property type="evidence" value="ECO:0007669"/>
    <property type="project" value="UniProtKB-UniRule"/>
</dbReference>
<dbReference type="Pfam" id="PF00440">
    <property type="entry name" value="TetR_N"/>
    <property type="match status" value="1"/>
</dbReference>
<evidence type="ECO:0000313" key="5">
    <source>
        <dbReference type="Proteomes" id="UP000321234"/>
    </source>
</evidence>
<dbReference type="Gene3D" id="1.10.357.10">
    <property type="entry name" value="Tetracycline Repressor, domain 2"/>
    <property type="match status" value="1"/>
</dbReference>
<dbReference type="InterPro" id="IPR009057">
    <property type="entry name" value="Homeodomain-like_sf"/>
</dbReference>
<evidence type="ECO:0000256" key="2">
    <source>
        <dbReference type="PROSITE-ProRule" id="PRU00335"/>
    </source>
</evidence>
<name>A0A5C8ZJM9_9ACTN</name>